<dbReference type="PANTHER" id="PTHR30308">
    <property type="entry name" value="TMRNA-BINDING COMPONENT OF TRANS-TRANSLATION TAGGING COMPLEX"/>
    <property type="match status" value="1"/>
</dbReference>
<comment type="caution">
    <text evidence="4">The sequence shown here is derived from an EMBL/GenBank/DDBJ whole genome shotgun (WGS) entry which is preliminary data.</text>
</comment>
<dbReference type="PROSITE" id="PS01317">
    <property type="entry name" value="SSRP"/>
    <property type="match status" value="1"/>
</dbReference>
<keyword evidence="1 3" id="KW-0963">Cytoplasm</keyword>
<sequence>MNSKKALQATTIALNRRARHDYFIEQSIEAGLVLQGWEVKSLRSGRAQLTESYVVLKNGEAWLLGCHITPLATVSTNHSRPDPTRTRKLLLNERELSKFSGSIMRKGYTLIALKLYWKKNRVKLEVGLAKGKQEHDKRASIKERDWQREKMRLGRYSR</sequence>
<dbReference type="HAMAP" id="MF_00023">
    <property type="entry name" value="SmpB"/>
    <property type="match status" value="1"/>
</dbReference>
<dbReference type="AlphaFoldDB" id="A0A1J8PGV9"/>
<proteinExistence type="inferred from homology"/>
<evidence type="ECO:0000313" key="4">
    <source>
        <dbReference type="EMBL" id="OIZ94309.1"/>
    </source>
</evidence>
<evidence type="ECO:0000313" key="5">
    <source>
        <dbReference type="Proteomes" id="UP000183924"/>
    </source>
</evidence>
<comment type="similarity">
    <text evidence="3">Belongs to the SmpB family.</text>
</comment>
<dbReference type="GO" id="GO:0070929">
    <property type="term" value="P:trans-translation"/>
    <property type="evidence" value="ECO:0007669"/>
    <property type="project" value="UniProtKB-UniRule"/>
</dbReference>
<dbReference type="OrthoDB" id="9805462at2"/>
<evidence type="ECO:0000256" key="3">
    <source>
        <dbReference type="HAMAP-Rule" id="MF_00023"/>
    </source>
</evidence>
<name>A0A1J8PGV9_9COXI</name>
<dbReference type="NCBIfam" id="TIGR00086">
    <property type="entry name" value="smpB"/>
    <property type="match status" value="1"/>
</dbReference>
<dbReference type="Gene3D" id="2.40.280.10">
    <property type="match status" value="1"/>
</dbReference>
<dbReference type="RefSeq" id="WP_071662801.1">
    <property type="nucleotide sequence ID" value="NZ_LUKY01000033.1"/>
</dbReference>
<dbReference type="Pfam" id="PF01668">
    <property type="entry name" value="SmpB"/>
    <property type="match status" value="1"/>
</dbReference>
<dbReference type="Proteomes" id="UP000183924">
    <property type="component" value="Unassembled WGS sequence"/>
</dbReference>
<dbReference type="GO" id="GO:0070930">
    <property type="term" value="P:trans-translation-dependent protein tagging"/>
    <property type="evidence" value="ECO:0007669"/>
    <property type="project" value="TreeGrafter"/>
</dbReference>
<comment type="subcellular location">
    <subcellularLocation>
        <location evidence="3">Cytoplasm</location>
    </subcellularLocation>
    <text evidence="3">The tmRNA-SmpB complex associates with stalled 70S ribosomes.</text>
</comment>
<evidence type="ECO:0000256" key="1">
    <source>
        <dbReference type="ARBA" id="ARBA00022490"/>
    </source>
</evidence>
<reference evidence="4 5" key="1">
    <citation type="submission" date="2016-03" db="EMBL/GenBank/DDBJ databases">
        <title>Comparative genomics of Rickettsiella.</title>
        <authorList>
            <person name="Chandler C."/>
            <person name="Wang Y."/>
        </authorList>
    </citation>
    <scope>NUCLEOTIDE SEQUENCE [LARGE SCALE GENOMIC DNA]</scope>
    <source>
        <strain evidence="4 5">RCFS May 2013</strain>
    </source>
</reference>
<protein>
    <recommendedName>
        <fullName evidence="3">SsrA-binding protein</fullName>
    </recommendedName>
    <alternativeName>
        <fullName evidence="3">Small protein B</fullName>
    </alternativeName>
</protein>
<dbReference type="NCBIfam" id="NF003843">
    <property type="entry name" value="PRK05422.1"/>
    <property type="match status" value="1"/>
</dbReference>
<dbReference type="PANTHER" id="PTHR30308:SF2">
    <property type="entry name" value="SSRA-BINDING PROTEIN"/>
    <property type="match status" value="1"/>
</dbReference>
<dbReference type="SUPFAM" id="SSF74982">
    <property type="entry name" value="Small protein B (SmpB)"/>
    <property type="match status" value="1"/>
</dbReference>
<dbReference type="STRING" id="1225476.A1D18_05560"/>
<dbReference type="CDD" id="cd09294">
    <property type="entry name" value="SmpB"/>
    <property type="match status" value="1"/>
</dbReference>
<dbReference type="GO" id="GO:0005829">
    <property type="term" value="C:cytosol"/>
    <property type="evidence" value="ECO:0007669"/>
    <property type="project" value="TreeGrafter"/>
</dbReference>
<gene>
    <name evidence="3 4" type="primary">smpB</name>
    <name evidence="4" type="ORF">A1D18_05560</name>
</gene>
<keyword evidence="5" id="KW-1185">Reference proteome</keyword>
<dbReference type="EMBL" id="LUKY01000033">
    <property type="protein sequence ID" value="OIZ94309.1"/>
    <property type="molecule type" value="Genomic_DNA"/>
</dbReference>
<organism evidence="4 5">
    <name type="scientific">Candidatus Rickettsiella isopodorum</name>
    <dbReference type="NCBI Taxonomy" id="1225476"/>
    <lineage>
        <taxon>Bacteria</taxon>
        <taxon>Pseudomonadati</taxon>
        <taxon>Pseudomonadota</taxon>
        <taxon>Gammaproteobacteria</taxon>
        <taxon>Legionellales</taxon>
        <taxon>Coxiellaceae</taxon>
        <taxon>Rickettsiella</taxon>
    </lineage>
</organism>
<comment type="function">
    <text evidence="3">Required for rescue of stalled ribosomes mediated by trans-translation. Binds to transfer-messenger RNA (tmRNA), required for stable association of tmRNA with ribosomes. tmRNA and SmpB together mimic tRNA shape, replacing the anticodon stem-loop with SmpB. tmRNA is encoded by the ssrA gene; the 2 termini fold to resemble tRNA(Ala) and it encodes a 'tag peptide', a short internal open reading frame. During trans-translation Ala-aminoacylated tmRNA acts like a tRNA, entering the A-site of stalled ribosomes, displacing the stalled mRNA. The ribosome then switches to translate the ORF on the tmRNA; the nascent peptide is terminated with the 'tag peptide' encoded by the tmRNA and targeted for degradation. The ribosome is freed to recommence translation, which seems to be the essential function of trans-translation.</text>
</comment>
<keyword evidence="2 3" id="KW-0694">RNA-binding</keyword>
<dbReference type="InterPro" id="IPR000037">
    <property type="entry name" value="SsrA-bd_prot"/>
</dbReference>
<dbReference type="InterPro" id="IPR023620">
    <property type="entry name" value="SmpB"/>
</dbReference>
<dbReference type="InterPro" id="IPR020081">
    <property type="entry name" value="SsrA-bd_prot_CS"/>
</dbReference>
<evidence type="ECO:0000256" key="2">
    <source>
        <dbReference type="ARBA" id="ARBA00022884"/>
    </source>
</evidence>
<accession>A0A1J8PGV9</accession>
<dbReference type="GO" id="GO:0003723">
    <property type="term" value="F:RNA binding"/>
    <property type="evidence" value="ECO:0007669"/>
    <property type="project" value="UniProtKB-UniRule"/>
</dbReference>